<dbReference type="Gene3D" id="3.40.50.620">
    <property type="entry name" value="HUPs"/>
    <property type="match status" value="1"/>
</dbReference>
<dbReference type="Gene3D" id="1.10.240.10">
    <property type="entry name" value="Tyrosyl-Transfer RNA Synthetase"/>
    <property type="match status" value="1"/>
</dbReference>
<protein>
    <recommendedName>
        <fullName evidence="1 9">Tyrosine--tRNA ligase</fullName>
        <ecNumber evidence="1 9">6.1.1.1</ecNumber>
    </recommendedName>
</protein>
<comment type="similarity">
    <text evidence="10">Belongs to the class-I aminoacyl-tRNA synthetase family.</text>
</comment>
<accession>A0A7J3MWT9</accession>
<dbReference type="GO" id="GO:0004831">
    <property type="term" value="F:tyrosine-tRNA ligase activity"/>
    <property type="evidence" value="ECO:0007669"/>
    <property type="project" value="UniProtKB-UniRule"/>
</dbReference>
<feature type="non-terminal residue" evidence="12">
    <location>
        <position position="361"/>
    </location>
</feature>
<evidence type="ECO:0000256" key="10">
    <source>
        <dbReference type="RuleBase" id="RU363036"/>
    </source>
</evidence>
<dbReference type="InterPro" id="IPR002305">
    <property type="entry name" value="aa-tRNA-synth_Ic"/>
</dbReference>
<dbReference type="HAMAP" id="MF_02009">
    <property type="entry name" value="Tyr_tRNA_synth_type4"/>
    <property type="match status" value="1"/>
</dbReference>
<dbReference type="GO" id="GO:0005524">
    <property type="term" value="F:ATP binding"/>
    <property type="evidence" value="ECO:0007669"/>
    <property type="project" value="UniProtKB-KW"/>
</dbReference>
<evidence type="ECO:0000256" key="8">
    <source>
        <dbReference type="ARBA" id="ARBA00048248"/>
    </source>
</evidence>
<dbReference type="EMBL" id="DTDH01000025">
    <property type="protein sequence ID" value="HGT97985.1"/>
    <property type="molecule type" value="Genomic_DNA"/>
</dbReference>
<dbReference type="InterPro" id="IPR023678">
    <property type="entry name" value="Tyr-tRNA-ligase_4"/>
</dbReference>
<dbReference type="AlphaFoldDB" id="A0A7J3MWT9"/>
<evidence type="ECO:0000256" key="6">
    <source>
        <dbReference type="ARBA" id="ARBA00022917"/>
    </source>
</evidence>
<dbReference type="InterPro" id="IPR002307">
    <property type="entry name" value="Tyr-tRNA-ligase"/>
</dbReference>
<reference evidence="12" key="1">
    <citation type="journal article" date="2020" name="mSystems">
        <title>Genome- and Community-Level Interaction Insights into Carbon Utilization and Element Cycling Functions of Hydrothermarchaeota in Hydrothermal Sediment.</title>
        <authorList>
            <person name="Zhou Z."/>
            <person name="Liu Y."/>
            <person name="Xu W."/>
            <person name="Pan J."/>
            <person name="Luo Z.H."/>
            <person name="Li M."/>
        </authorList>
    </citation>
    <scope>NUCLEOTIDE SEQUENCE [LARGE SCALE GENOMIC DNA]</scope>
    <source>
        <strain evidence="11">SpSt-629</strain>
        <strain evidence="12">SpSt-688</strain>
    </source>
</reference>
<keyword evidence="3 10" id="KW-0436">Ligase</keyword>
<dbReference type="SUPFAM" id="SSF52374">
    <property type="entry name" value="Nucleotidylyl transferase"/>
    <property type="match status" value="1"/>
</dbReference>
<evidence type="ECO:0000256" key="3">
    <source>
        <dbReference type="ARBA" id="ARBA00022598"/>
    </source>
</evidence>
<dbReference type="Pfam" id="PF00579">
    <property type="entry name" value="tRNA-synt_1b"/>
    <property type="match status" value="2"/>
</dbReference>
<keyword evidence="7 10" id="KW-0030">Aminoacyl-tRNA synthetase</keyword>
<keyword evidence="6 10" id="KW-0648">Protein biosynthesis</keyword>
<keyword evidence="4 10" id="KW-0547">Nucleotide-binding</keyword>
<dbReference type="InterPro" id="IPR014729">
    <property type="entry name" value="Rossmann-like_a/b/a_fold"/>
</dbReference>
<keyword evidence="5 10" id="KW-0067">ATP-binding</keyword>
<dbReference type="InterPro" id="IPR023617">
    <property type="entry name" value="Tyr-tRNA-ligase_arc/euk-type"/>
</dbReference>
<comment type="catalytic activity">
    <reaction evidence="8">
        <text>tRNA(Tyr) + L-tyrosine + ATP = L-tyrosyl-tRNA(Tyr) + AMP + diphosphate + H(+)</text>
        <dbReference type="Rhea" id="RHEA:10220"/>
        <dbReference type="Rhea" id="RHEA-COMP:9706"/>
        <dbReference type="Rhea" id="RHEA-COMP:9707"/>
        <dbReference type="ChEBI" id="CHEBI:15378"/>
        <dbReference type="ChEBI" id="CHEBI:30616"/>
        <dbReference type="ChEBI" id="CHEBI:33019"/>
        <dbReference type="ChEBI" id="CHEBI:58315"/>
        <dbReference type="ChEBI" id="CHEBI:78442"/>
        <dbReference type="ChEBI" id="CHEBI:78536"/>
        <dbReference type="ChEBI" id="CHEBI:456215"/>
        <dbReference type="EC" id="6.1.1.1"/>
    </reaction>
</comment>
<evidence type="ECO:0000256" key="7">
    <source>
        <dbReference type="ARBA" id="ARBA00023146"/>
    </source>
</evidence>
<name>A0A7J3MWT9_9CREN</name>
<dbReference type="InterPro" id="IPR050489">
    <property type="entry name" value="Tyr-tRNA_synthase"/>
</dbReference>
<evidence type="ECO:0000256" key="5">
    <source>
        <dbReference type="ARBA" id="ARBA00022840"/>
    </source>
</evidence>
<evidence type="ECO:0000256" key="2">
    <source>
        <dbReference type="ARBA" id="ARBA00022490"/>
    </source>
</evidence>
<dbReference type="EMBL" id="DTAU01000068">
    <property type="protein sequence ID" value="HFQ78801.1"/>
    <property type="molecule type" value="Genomic_DNA"/>
</dbReference>
<gene>
    <name evidence="11" type="ORF">ENT99_03750</name>
    <name evidence="12" type="ORF">ENU64_00955</name>
</gene>
<evidence type="ECO:0000313" key="12">
    <source>
        <dbReference type="EMBL" id="HGT97985.1"/>
    </source>
</evidence>
<evidence type="ECO:0000256" key="4">
    <source>
        <dbReference type="ARBA" id="ARBA00022741"/>
    </source>
</evidence>
<dbReference type="PRINTS" id="PR01040">
    <property type="entry name" value="TRNASYNTHTYR"/>
</dbReference>
<proteinExistence type="inferred from homology"/>
<dbReference type="PANTHER" id="PTHR46264:SF4">
    <property type="entry name" value="TYROSINE--TRNA LIGASE, CYTOPLASMIC"/>
    <property type="match status" value="1"/>
</dbReference>
<dbReference type="GO" id="GO:0005737">
    <property type="term" value="C:cytoplasm"/>
    <property type="evidence" value="ECO:0007669"/>
    <property type="project" value="UniProtKB-UniRule"/>
</dbReference>
<dbReference type="NCBIfam" id="NF006330">
    <property type="entry name" value="PRK08560.1"/>
    <property type="match status" value="1"/>
</dbReference>
<evidence type="ECO:0000313" key="11">
    <source>
        <dbReference type="EMBL" id="HFQ78801.1"/>
    </source>
</evidence>
<organism evidence="12">
    <name type="scientific">Ignisphaera aggregans</name>
    <dbReference type="NCBI Taxonomy" id="334771"/>
    <lineage>
        <taxon>Archaea</taxon>
        <taxon>Thermoproteota</taxon>
        <taxon>Thermoprotei</taxon>
        <taxon>Desulfurococcales</taxon>
        <taxon>Desulfurococcaceae</taxon>
        <taxon>Ignisphaera</taxon>
    </lineage>
</organism>
<evidence type="ECO:0000256" key="1">
    <source>
        <dbReference type="ARBA" id="ARBA00013160"/>
    </source>
</evidence>
<dbReference type="PANTHER" id="PTHR46264">
    <property type="entry name" value="TYROSINE-TRNA LIGASE"/>
    <property type="match status" value="1"/>
</dbReference>
<comment type="caution">
    <text evidence="12">The sequence shown here is derived from an EMBL/GenBank/DDBJ whole genome shotgun (WGS) entry which is preliminary data.</text>
</comment>
<keyword evidence="2" id="KW-0963">Cytoplasm</keyword>
<dbReference type="PIRSF" id="PIRSF006588">
    <property type="entry name" value="TyrRS_arch_euk"/>
    <property type="match status" value="1"/>
</dbReference>
<dbReference type="NCBIfam" id="TIGR00234">
    <property type="entry name" value="tyrS"/>
    <property type="match status" value="1"/>
</dbReference>
<dbReference type="EC" id="6.1.1.1" evidence="1 9"/>
<evidence type="ECO:0000256" key="9">
    <source>
        <dbReference type="NCBIfam" id="TIGR00234"/>
    </source>
</evidence>
<sequence length="361" mass="41397">MDIDKRIEIIKRNTVEIVTEEELREMLITGKKLRGYIGFEPSGIMHIGWLIWMYKFKDLVNAGIEMTLFVATWHAWINDKLGGNMELIKASANHVIKVLETLGIEVPGFNVVYAGELVERSSYWERILRMSKRVSLSRAKRALTIMGRRAEEAELDFSKLLYPFMQVADIFEMDLDIALGGIDQRKAHMLARDIAEKMGLKKTIAIHTPLLPSLRGTTKMVGVEGEVDDILSQVKMSKSRPEEAILVTDSDENIRIKIRSAHCPPRDVSDNPVMAIAKYIIFAEEPKRFIIERQAKYGGTIEIYTYRELEELYTGGDLHPLDLKNAVAEELIKIIKPIRESLQKELELWKNLTEIERSITR</sequence>
<dbReference type="GO" id="GO:0006437">
    <property type="term" value="P:tyrosyl-tRNA aminoacylation"/>
    <property type="evidence" value="ECO:0007669"/>
    <property type="project" value="UniProtKB-UniRule"/>
</dbReference>